<feature type="region of interest" description="Disordered" evidence="1">
    <location>
        <begin position="26"/>
        <end position="72"/>
    </location>
</feature>
<evidence type="ECO:0000256" key="1">
    <source>
        <dbReference type="SAM" id="MobiDB-lite"/>
    </source>
</evidence>
<gene>
    <name evidence="2" type="ORF">D6D15_03703</name>
</gene>
<comment type="caution">
    <text evidence="2">The sequence shown here is derived from an EMBL/GenBank/DDBJ whole genome shotgun (WGS) entry which is preliminary data.</text>
</comment>
<reference evidence="2 3" key="1">
    <citation type="submission" date="2018-10" db="EMBL/GenBank/DDBJ databases">
        <title>Fifty Aureobasidium pullulans genomes reveal a recombining polyextremotolerant generalist.</title>
        <authorList>
            <person name="Gostincar C."/>
            <person name="Turk M."/>
            <person name="Zajc J."/>
            <person name="Gunde-Cimerman N."/>
        </authorList>
    </citation>
    <scope>NUCLEOTIDE SEQUENCE [LARGE SCALE GENOMIC DNA]</scope>
    <source>
        <strain evidence="2 3">EXF-10507</strain>
    </source>
</reference>
<protein>
    <recommendedName>
        <fullName evidence="4">P-loop containing nucleoside triphosphate hydrolase protein</fullName>
    </recommendedName>
</protein>
<evidence type="ECO:0000313" key="3">
    <source>
        <dbReference type="Proteomes" id="UP000304928"/>
    </source>
</evidence>
<proteinExistence type="predicted"/>
<organism evidence="2 3">
    <name type="scientific">Aureobasidium pullulans</name>
    <name type="common">Black yeast</name>
    <name type="synonym">Pullularia pullulans</name>
    <dbReference type="NCBI Taxonomy" id="5580"/>
    <lineage>
        <taxon>Eukaryota</taxon>
        <taxon>Fungi</taxon>
        <taxon>Dikarya</taxon>
        <taxon>Ascomycota</taxon>
        <taxon>Pezizomycotina</taxon>
        <taxon>Dothideomycetes</taxon>
        <taxon>Dothideomycetidae</taxon>
        <taxon>Dothideales</taxon>
        <taxon>Saccotheciaceae</taxon>
        <taxon>Aureobasidium</taxon>
    </lineage>
</organism>
<dbReference type="AlphaFoldDB" id="A0A4S9BEF5"/>
<dbReference type="SUPFAM" id="SSF52540">
    <property type="entry name" value="P-loop containing nucleoside triphosphate hydrolases"/>
    <property type="match status" value="1"/>
</dbReference>
<dbReference type="EMBL" id="QZAR01000047">
    <property type="protein sequence ID" value="THW91628.1"/>
    <property type="molecule type" value="Genomic_DNA"/>
</dbReference>
<sequence>MEPFKPYSFEELKLADYGKIQKSDTSSKEFFGLPTAPATPQPEPEESIASSSIQPEEEEDTKTTPFTGSLFSSDFRTDAAASRSFFGLSTTPAVPHPEIRQIMKSDRKAQSAFSFGSNMEPGTQNAQTDSQSRSSRSPDKSVNETSPESPSGMSTKENKPSKFRLPTTGTEAPSLFSTLPISPWNVKDTNANPCLRPKLSDAQSASLFSSLPKTAAITSFAPSTVLDYPAGRHHCFKTSSFSFSNALDMPKDVSTMPTSVQKRNIASIKRTKTSFGFSAPPITTSSSSSSSSTMGNVLPTDQPPRKAATTEQGIPSVGYNPFESFATLAATIPQSVQDTIPEKLKPERPAFKFENVPSSLSFVSRPQPVSGERQKYMSLHHTKDNKTSGADEQLRTTPLLSLSVKETSEARKTGNSSMFPQYAFLGCRISDTSALEDDDKNENHFLESEPVLLNTNTPWSAFICGSQGSGKSYSLSAIIENCLHASPKIGKLPQPLAGVVFHNNTASAHNICEAAHLVSLGVKVNVLVSRSNYHALSSIYKKAVSPQAVHLLNIQPLVLQSYHPTAERMHRLMAFQESETAVPLYMEVIMRILREMAITGLPFNYSTFKVHLENEGLTPGQKVMMEMRLCLLESFMDPSCTRPTKSSAKKTDLFSTVPGTLTIVDLSDPFLDSSTTCTLFDILLSLFLSSRPEAGMLICLDEAHKFMKNTPAAETFTENLLTVIREQRHNACRVVIATQEPTISPKLLDLCSITMVHRFTSPDWLTTLRGHLAGASDLVASSDDSSKKISAAKLFEKIINLDVGESLLFAPSAVLEMDGGEVKKLGTGFVKFKTRVRLGEDGGQSVLAVRH</sequence>
<feature type="compositionally biased region" description="Polar residues" evidence="1">
    <location>
        <begin position="111"/>
        <end position="129"/>
    </location>
</feature>
<evidence type="ECO:0008006" key="4">
    <source>
        <dbReference type="Google" id="ProtNLM"/>
    </source>
</evidence>
<feature type="compositionally biased region" description="Polar residues" evidence="1">
    <location>
        <begin position="143"/>
        <end position="155"/>
    </location>
</feature>
<dbReference type="Gene3D" id="3.40.50.300">
    <property type="entry name" value="P-loop containing nucleotide triphosphate hydrolases"/>
    <property type="match status" value="1"/>
</dbReference>
<accession>A0A4S9BEF5</accession>
<dbReference type="Proteomes" id="UP000304928">
    <property type="component" value="Unassembled WGS sequence"/>
</dbReference>
<feature type="compositionally biased region" description="Low complexity" evidence="1">
    <location>
        <begin position="283"/>
        <end position="293"/>
    </location>
</feature>
<feature type="region of interest" description="Disordered" evidence="1">
    <location>
        <begin position="279"/>
        <end position="315"/>
    </location>
</feature>
<feature type="compositionally biased region" description="Polar residues" evidence="1">
    <location>
        <begin position="63"/>
        <end position="72"/>
    </location>
</feature>
<dbReference type="InterPro" id="IPR027417">
    <property type="entry name" value="P-loop_NTPase"/>
</dbReference>
<feature type="region of interest" description="Disordered" evidence="1">
    <location>
        <begin position="85"/>
        <end position="182"/>
    </location>
</feature>
<feature type="compositionally biased region" description="Basic and acidic residues" evidence="1">
    <location>
        <begin position="97"/>
        <end position="109"/>
    </location>
</feature>
<feature type="compositionally biased region" description="Polar residues" evidence="1">
    <location>
        <begin position="167"/>
        <end position="180"/>
    </location>
</feature>
<name>A0A4S9BEF5_AURPU</name>
<evidence type="ECO:0000313" key="2">
    <source>
        <dbReference type="EMBL" id="THW91628.1"/>
    </source>
</evidence>